<reference evidence="2 3" key="1">
    <citation type="journal article" date="2011" name="BMC Genomics">
        <title>Genome sequencing reveals diversification of virulence factor content and possible host adaptation in distinct subpopulations of Salmonella enterica.</title>
        <authorList>
            <person name="den Bakker H.C."/>
            <person name="Moreno Switt A.I."/>
            <person name="Govoni G."/>
            <person name="Cummings C.A."/>
            <person name="Ranieri M.L."/>
            <person name="Degoricija L."/>
            <person name="Hoelzer K."/>
            <person name="Rodriguez-Rivera L.D."/>
            <person name="Brown S."/>
            <person name="Bolchacova E."/>
            <person name="Furtado M.R."/>
            <person name="Wiedmann M."/>
        </authorList>
    </citation>
    <scope>NUCLEOTIDE SEQUENCE [LARGE SCALE GENOMIC DNA]</scope>
    <source>
        <strain evidence="2 3">A4-653</strain>
    </source>
</reference>
<dbReference type="Proteomes" id="UP000004903">
    <property type="component" value="Unassembled WGS sequence"/>
</dbReference>
<comment type="caution">
    <text evidence="2">The sequence shown here is derived from an EMBL/GenBank/DDBJ whole genome shotgun (WGS) entry which is preliminary data.</text>
</comment>
<feature type="region of interest" description="Disordered" evidence="1">
    <location>
        <begin position="1"/>
        <end position="30"/>
    </location>
</feature>
<organism evidence="2 3">
    <name type="scientific">Salmonella enterica subsp. enterica serovar Rubislaw str. A4-653</name>
    <dbReference type="NCBI Taxonomy" id="913081"/>
    <lineage>
        <taxon>Bacteria</taxon>
        <taxon>Pseudomonadati</taxon>
        <taxon>Pseudomonadota</taxon>
        <taxon>Gammaproteobacteria</taxon>
        <taxon>Enterobacterales</taxon>
        <taxon>Enterobacteriaceae</taxon>
        <taxon>Salmonella</taxon>
    </lineage>
</organism>
<proteinExistence type="predicted"/>
<dbReference type="AlphaFoldDB" id="G5QK23"/>
<sequence>MQKTQINASCSKISADNTGNPWGSRCVNGD</sequence>
<dbReference type="EMBL" id="AFCT01001089">
    <property type="protein sequence ID" value="EHC87794.1"/>
    <property type="molecule type" value="Genomic_DNA"/>
</dbReference>
<gene>
    <name evidence="2" type="ORF">LTSERUB_3001</name>
</gene>
<evidence type="ECO:0000256" key="1">
    <source>
        <dbReference type="SAM" id="MobiDB-lite"/>
    </source>
</evidence>
<feature type="non-terminal residue" evidence="2">
    <location>
        <position position="30"/>
    </location>
</feature>
<evidence type="ECO:0000313" key="3">
    <source>
        <dbReference type="Proteomes" id="UP000004903"/>
    </source>
</evidence>
<protein>
    <submittedName>
        <fullName evidence="2">Uncharacterized protein</fullName>
    </submittedName>
</protein>
<accession>G5QK23</accession>
<name>G5QK23_SALRU</name>
<evidence type="ECO:0000313" key="2">
    <source>
        <dbReference type="EMBL" id="EHC87794.1"/>
    </source>
</evidence>
<feature type="compositionally biased region" description="Polar residues" evidence="1">
    <location>
        <begin position="1"/>
        <end position="21"/>
    </location>
</feature>